<reference evidence="2" key="2">
    <citation type="submission" date="2023-06" db="EMBL/GenBank/DDBJ databases">
        <authorList>
            <consortium name="Lawrence Berkeley National Laboratory"/>
            <person name="Haridas S."/>
            <person name="Hensen N."/>
            <person name="Bonometti L."/>
            <person name="Westerberg I."/>
            <person name="Brannstrom I.O."/>
            <person name="Guillou S."/>
            <person name="Cros-Aarteil S."/>
            <person name="Calhoun S."/>
            <person name="Kuo A."/>
            <person name="Mondo S."/>
            <person name="Pangilinan J."/>
            <person name="Riley R."/>
            <person name="Labutti K."/>
            <person name="Andreopoulos B."/>
            <person name="Lipzen A."/>
            <person name="Chen C."/>
            <person name="Yanf M."/>
            <person name="Daum C."/>
            <person name="Ng V."/>
            <person name="Clum A."/>
            <person name="Steindorff A."/>
            <person name="Ohm R."/>
            <person name="Martin F."/>
            <person name="Silar P."/>
            <person name="Natvig D."/>
            <person name="Lalanne C."/>
            <person name="Gautier V."/>
            <person name="Ament-Velasquez S.L."/>
            <person name="Kruys A."/>
            <person name="Hutchinson M.I."/>
            <person name="Powell A.J."/>
            <person name="Barry K."/>
            <person name="Miller A.N."/>
            <person name="Grigoriev I.V."/>
            <person name="Debuchy R."/>
            <person name="Gladieux P."/>
            <person name="Thoren M.H."/>
            <person name="Johannesson H."/>
        </authorList>
    </citation>
    <scope>NUCLEOTIDE SEQUENCE</scope>
    <source>
        <strain evidence="2">SMH4131-1</strain>
    </source>
</reference>
<sequence length="1242" mass="137924">MDFHTSVLRGGEWVTETRSVHEVLKATSNAKGSARPRLLKPPQCGILSRTVFESPQVRFILPLRLRSSRDNDVAFVGNNFVEIRELQPDGQFRDIAMKNDFGSRIRNASVIGSSDAEPIVKTEYGLTPPEISSQASLLPPQLLLLVLECGDCVFIFLRPTPGDEFEFVTTRFASRKEQQQLNYPGFHLAVDPSSRYMVLAAAQDFFVVYELESLERLSHDYMNNRPLNPIKAYRLRAVQGVIHKITFLYPRPEDEHHHVILLLLVVKDGKSRMVTYEWELGNDLKAVFAEEKTGYRMSTENQMPLFLIPLTVTSAFLVVSRNQLAVCTGGLHGPPHFNTVGISQHSATAAHYGRDEPLWTAWARPFRLPPYFRNKDCIYLAREDGVVLFLESDADASVKGCTHMDTFDCNISSAFACPIVPDADVLVLGGDSGPGGWWKNVLGVLKTGRQLLTSQQPMNVRLGIKVAVRKKTPCAPGWSAVSENPIEYLPQLDCSEASAADSSTVAYDLSSPTLAIAYSERLLVQITANFVTLVAPDKHAQFSYSEILAGQTVTICDACILDDRCAISSYNGPEFQIHVFKIDCVNLSLIGVNSISVEGDVTALVMTEQQNVLAGIWKHGRPFLLSFSLQNGYQDPEEIDLLEDPMREAGHVGQATQSAIEPISSIGSIPDAVIVGTRSGEVITLTHEAGSDHLVIDCEKFGTAAVNITRARASQTNGCGPVLLVSCNQNLVLLGAHRSGNGPAVQFKTKHQVWPVTEGNLGAPTPPVDYVVAWDLPSENRDVSQLLIISGPRLLLAELRQKPGPVHRQIPIGGTPTTVIYSQTLQCLVVAVNKGNKPTLMFIDPDSGEDIGVPTDKNLSRIDKNGDLIEFVSGLGKPDDRIMGLEEWEAKKEKDVWRFIIVITKSGRLLVLSTKKEALAPDQPGQPRIVYWLRFQKKSLDLPVYSVLSYNDGLIYCVGRTIYWDILDHADKKLKTIKTHELPSPAISLRIVNSKLVVLTNSNSLEIINPVVGQGDESPSGLLHVDPKNRNATHMMEIAGPQPEEPLGSIVLVADRDCGVAGLWVPWQIPGKECEQLFEVELPSSIRRFRRGRTRPVWEQQRHVPKYGRLPSTVDDADILGISLDGSTQHFTLVNTEAWRFLRFIQNIAMTSEELCPFTYKRVNLANFDPEPRAGKGLEMHIDGDLLRRCLEKRVLERLVSSSEHVERFGQLLSELVHDLGGRERYFQLAYGIIEYFLRPVL</sequence>
<dbReference type="InterPro" id="IPR050358">
    <property type="entry name" value="RSE1/DDB1/CFT1"/>
</dbReference>
<feature type="domain" description="RSE1/DDB1/CPSF1 first beta-propeller" evidence="1">
    <location>
        <begin position="57"/>
        <end position="436"/>
    </location>
</feature>
<keyword evidence="3" id="KW-1185">Reference proteome</keyword>
<dbReference type="Gene3D" id="2.130.10.10">
    <property type="entry name" value="YVTN repeat-like/Quinoprotein amine dehydrogenase"/>
    <property type="match status" value="2"/>
</dbReference>
<dbReference type="Pfam" id="PF10433">
    <property type="entry name" value="Beta-prop_RSE1_1st"/>
    <property type="match status" value="1"/>
</dbReference>
<dbReference type="EMBL" id="JAUEPO010000004">
    <property type="protein sequence ID" value="KAK3324234.1"/>
    <property type="molecule type" value="Genomic_DNA"/>
</dbReference>
<evidence type="ECO:0000259" key="1">
    <source>
        <dbReference type="Pfam" id="PF10433"/>
    </source>
</evidence>
<dbReference type="InterPro" id="IPR018846">
    <property type="entry name" value="Beta-prop_RSE1/DDB1/CPSF1_1st"/>
</dbReference>
<dbReference type="AlphaFoldDB" id="A0AAE0IFK4"/>
<dbReference type="InterPro" id="IPR015943">
    <property type="entry name" value="WD40/YVTN_repeat-like_dom_sf"/>
</dbReference>
<proteinExistence type="predicted"/>
<organism evidence="2 3">
    <name type="scientific">Cercophora scortea</name>
    <dbReference type="NCBI Taxonomy" id="314031"/>
    <lineage>
        <taxon>Eukaryota</taxon>
        <taxon>Fungi</taxon>
        <taxon>Dikarya</taxon>
        <taxon>Ascomycota</taxon>
        <taxon>Pezizomycotina</taxon>
        <taxon>Sordariomycetes</taxon>
        <taxon>Sordariomycetidae</taxon>
        <taxon>Sordariales</taxon>
        <taxon>Lasiosphaeriaceae</taxon>
        <taxon>Cercophora</taxon>
    </lineage>
</organism>
<comment type="caution">
    <text evidence="2">The sequence shown here is derived from an EMBL/GenBank/DDBJ whole genome shotgun (WGS) entry which is preliminary data.</text>
</comment>
<dbReference type="Proteomes" id="UP001286456">
    <property type="component" value="Unassembled WGS sequence"/>
</dbReference>
<reference evidence="2" key="1">
    <citation type="journal article" date="2023" name="Mol. Phylogenet. Evol.">
        <title>Genome-scale phylogeny and comparative genomics of the fungal order Sordariales.</title>
        <authorList>
            <person name="Hensen N."/>
            <person name="Bonometti L."/>
            <person name="Westerberg I."/>
            <person name="Brannstrom I.O."/>
            <person name="Guillou S."/>
            <person name="Cros-Aarteil S."/>
            <person name="Calhoun S."/>
            <person name="Haridas S."/>
            <person name="Kuo A."/>
            <person name="Mondo S."/>
            <person name="Pangilinan J."/>
            <person name="Riley R."/>
            <person name="LaButti K."/>
            <person name="Andreopoulos B."/>
            <person name="Lipzen A."/>
            <person name="Chen C."/>
            <person name="Yan M."/>
            <person name="Daum C."/>
            <person name="Ng V."/>
            <person name="Clum A."/>
            <person name="Steindorff A."/>
            <person name="Ohm R.A."/>
            <person name="Martin F."/>
            <person name="Silar P."/>
            <person name="Natvig D.O."/>
            <person name="Lalanne C."/>
            <person name="Gautier V."/>
            <person name="Ament-Velasquez S.L."/>
            <person name="Kruys A."/>
            <person name="Hutchinson M.I."/>
            <person name="Powell A.J."/>
            <person name="Barry K."/>
            <person name="Miller A.N."/>
            <person name="Grigoriev I.V."/>
            <person name="Debuchy R."/>
            <person name="Gladieux P."/>
            <person name="Hiltunen Thoren M."/>
            <person name="Johannesson H."/>
        </authorList>
    </citation>
    <scope>NUCLEOTIDE SEQUENCE</scope>
    <source>
        <strain evidence="2">SMH4131-1</strain>
    </source>
</reference>
<dbReference type="PANTHER" id="PTHR10644">
    <property type="entry name" value="DNA REPAIR/RNA PROCESSING CPSF FAMILY"/>
    <property type="match status" value="1"/>
</dbReference>
<evidence type="ECO:0000313" key="2">
    <source>
        <dbReference type="EMBL" id="KAK3324234.1"/>
    </source>
</evidence>
<name>A0AAE0IFK4_9PEZI</name>
<protein>
    <submittedName>
        <fullName evidence="2">Thermotolerance protein</fullName>
    </submittedName>
</protein>
<evidence type="ECO:0000313" key="3">
    <source>
        <dbReference type="Proteomes" id="UP001286456"/>
    </source>
</evidence>
<gene>
    <name evidence="2" type="ORF">B0T19DRAFT_402482</name>
</gene>
<accession>A0AAE0IFK4</accession>